<dbReference type="PANTHER" id="PTHR22753">
    <property type="entry name" value="TRANSMEMBRANE PROTEIN 68"/>
    <property type="match status" value="1"/>
</dbReference>
<dbReference type="GO" id="GO:0016020">
    <property type="term" value="C:membrane"/>
    <property type="evidence" value="ECO:0007669"/>
    <property type="project" value="TreeGrafter"/>
</dbReference>
<reference evidence="3" key="1">
    <citation type="journal article" date="2020" name="bioRxiv">
        <title>Chromosome-level reference genome of the European wasp spider Argiope bruennichi: a resource for studies on range expansion and evolutionary adaptation.</title>
        <authorList>
            <person name="Sheffer M.M."/>
            <person name="Hoppe A."/>
            <person name="Krehenwinkel H."/>
            <person name="Uhl G."/>
            <person name="Kuss A.W."/>
            <person name="Jensen L."/>
            <person name="Jensen C."/>
            <person name="Gillespie R.G."/>
            <person name="Hoff K.J."/>
            <person name="Prost S."/>
        </authorList>
    </citation>
    <scope>NUCLEOTIDE SEQUENCE</scope>
</reference>
<dbReference type="GO" id="GO:0016746">
    <property type="term" value="F:acyltransferase activity"/>
    <property type="evidence" value="ECO:0007669"/>
    <property type="project" value="InterPro"/>
</dbReference>
<name>A0A8T0EWM6_ARGBR</name>
<feature type="transmembrane region" description="Helical" evidence="1">
    <location>
        <begin position="400"/>
        <end position="418"/>
    </location>
</feature>
<feature type="domain" description="Phospholipid/glycerol acyltransferase" evidence="2">
    <location>
        <begin position="118"/>
        <end position="233"/>
    </location>
</feature>
<evidence type="ECO:0000259" key="2">
    <source>
        <dbReference type="SMART" id="SM00563"/>
    </source>
</evidence>
<organism evidence="3 4">
    <name type="scientific">Argiope bruennichi</name>
    <name type="common">Wasp spider</name>
    <name type="synonym">Aranea bruennichi</name>
    <dbReference type="NCBI Taxonomy" id="94029"/>
    <lineage>
        <taxon>Eukaryota</taxon>
        <taxon>Metazoa</taxon>
        <taxon>Ecdysozoa</taxon>
        <taxon>Arthropoda</taxon>
        <taxon>Chelicerata</taxon>
        <taxon>Arachnida</taxon>
        <taxon>Araneae</taxon>
        <taxon>Araneomorphae</taxon>
        <taxon>Entelegynae</taxon>
        <taxon>Araneoidea</taxon>
        <taxon>Araneidae</taxon>
        <taxon>Argiope</taxon>
    </lineage>
</organism>
<keyword evidence="4" id="KW-1185">Reference proteome</keyword>
<dbReference type="Pfam" id="PF01553">
    <property type="entry name" value="Acyltransferase"/>
    <property type="match status" value="1"/>
</dbReference>
<keyword evidence="1 3" id="KW-0812">Transmembrane</keyword>
<dbReference type="Proteomes" id="UP000807504">
    <property type="component" value="Unassembled WGS sequence"/>
</dbReference>
<reference evidence="3" key="2">
    <citation type="submission" date="2020-06" db="EMBL/GenBank/DDBJ databases">
        <authorList>
            <person name="Sheffer M."/>
        </authorList>
    </citation>
    <scope>NUCLEOTIDE SEQUENCE</scope>
</reference>
<dbReference type="AlphaFoldDB" id="A0A8T0EWM6"/>
<dbReference type="CDD" id="cd07987">
    <property type="entry name" value="LPLAT_MGAT-like"/>
    <property type="match status" value="2"/>
</dbReference>
<sequence length="540" mass="62774">MAENSYFSTMYSNATYDVVGRDLLNLYFQYQTMIWGVTLLIPVVAIFFLPLVMMGLVYISALYLKAYRYYYKINGYTFTPECWKPARYMLACLWDFQARFWYGYEIQGLENIPSEGPALVVFYHGAMPVDWYYLLSKSILYKKRLICAVGDRFLFHLPAFDALIDCFQVYPGTIETCANILKKGNLLAIAPGGVREALFGDETYPIIWGTRKGFAKVAMEAKVPVIPVFTENIREAFFTPTFGNKWLRSLYEKTRIPLVPIYGGFPTKLKTYVGEPIPYDPAITPEEMVERVSSKMEEMIKTHQKLPGNVTRSSICNNTIMFCSIKVSFVSPFTLFILFLLFVFLIRVYHYRYRLFEAYYRDILDGFRTTVAVYWDAVCWVWHGYEMVGFENIPESKKTAALIVFYHGAIPIDYYYLFAKTILIKKRYIKTVGDHFLFKIPICNFWMTVFHVFSGPYPICLQYLKEGHLVAISPGGVLEAQFGDEDYRLVWGKRIGFAKLAIEAKVPIIPVFTQNIRESFRPIKTGKNWLRKVYEKQDCQ</sequence>
<dbReference type="EMBL" id="JABXBU010001863">
    <property type="protein sequence ID" value="KAF8782500.1"/>
    <property type="molecule type" value="Genomic_DNA"/>
</dbReference>
<feature type="transmembrane region" description="Helical" evidence="1">
    <location>
        <begin position="33"/>
        <end position="64"/>
    </location>
</feature>
<evidence type="ECO:0000256" key="1">
    <source>
        <dbReference type="SAM" id="Phobius"/>
    </source>
</evidence>
<accession>A0A8T0EWM6</accession>
<feature type="transmembrane region" description="Helical" evidence="1">
    <location>
        <begin position="329"/>
        <end position="349"/>
    </location>
</feature>
<protein>
    <submittedName>
        <fullName evidence="3">Transmembrane protein 68 like protein</fullName>
    </submittedName>
</protein>
<evidence type="ECO:0000313" key="4">
    <source>
        <dbReference type="Proteomes" id="UP000807504"/>
    </source>
</evidence>
<keyword evidence="1" id="KW-1133">Transmembrane helix</keyword>
<comment type="caution">
    <text evidence="3">The sequence shown here is derived from an EMBL/GenBank/DDBJ whole genome shotgun (WGS) entry which is preliminary data.</text>
</comment>
<evidence type="ECO:0000313" key="3">
    <source>
        <dbReference type="EMBL" id="KAF8782500.1"/>
    </source>
</evidence>
<keyword evidence="1" id="KW-0472">Membrane</keyword>
<gene>
    <name evidence="3" type="ORF">HNY73_012776</name>
</gene>
<proteinExistence type="predicted"/>
<dbReference type="SMART" id="SM00563">
    <property type="entry name" value="PlsC"/>
    <property type="match status" value="1"/>
</dbReference>
<dbReference type="InterPro" id="IPR002123">
    <property type="entry name" value="Plipid/glycerol_acylTrfase"/>
</dbReference>
<dbReference type="PANTHER" id="PTHR22753:SF14">
    <property type="entry name" value="MONOACYLGLYCEROL_DIACYLGLYCEROL O-ACYLTRANSFERASE"/>
    <property type="match status" value="1"/>
</dbReference>
<dbReference type="SUPFAM" id="SSF69593">
    <property type="entry name" value="Glycerol-3-phosphate (1)-acyltransferase"/>
    <property type="match status" value="1"/>
</dbReference>